<dbReference type="AlphaFoldDB" id="A0A5C5ED35"/>
<dbReference type="Gene3D" id="2.60.120.10">
    <property type="entry name" value="Jelly Rolls"/>
    <property type="match status" value="1"/>
</dbReference>
<evidence type="ECO:0000313" key="5">
    <source>
        <dbReference type="EMBL" id="TNV70376.1"/>
    </source>
</evidence>
<dbReference type="SUPFAM" id="SSF46689">
    <property type="entry name" value="Homeodomain-like"/>
    <property type="match status" value="1"/>
</dbReference>
<accession>A0A5C5ED35</accession>
<sequence>MGMKNRGVKNMSAARDILEILLKETQLEAEMKTMTVEQITAKFQNQAATAGYLLEFHLSDEDFFVDHQIFMNRHARYFAMPTHSHEFLELNYLLQGKCTQWIGQEKIQMKQGDLLMIDPGTGHSIDKLGEQDILINILIKSDAINTKVLQRMAQRHSLITDFLLTVGKKNSRHRPYLHFSTADNQRISTCLSYLLADYFGDETPKFEKVELWLLVILAELEDIMSSEAGELPFNKKVIDALEIIDSEYASITLEGLGKQLNFNKNYLSNLLKQETGLTFKEWLTKRRLQKAYDLLIGTDKPIGKIVAELGITSPSYFFKIFKNEYGETPNHIRKKMHRNKKL</sequence>
<proteinExistence type="predicted"/>
<dbReference type="PANTHER" id="PTHR43280">
    <property type="entry name" value="ARAC-FAMILY TRANSCRIPTIONAL REGULATOR"/>
    <property type="match status" value="1"/>
</dbReference>
<keyword evidence="6" id="KW-1185">Reference proteome</keyword>
<dbReference type="InterPro" id="IPR037923">
    <property type="entry name" value="HTH-like"/>
</dbReference>
<gene>
    <name evidence="5" type="ORF">FHK04_03905</name>
</gene>
<name>A0A5C5ED35_9LACT</name>
<reference evidence="5 6" key="1">
    <citation type="submission" date="2019-06" db="EMBL/GenBank/DDBJ databases">
        <title>Description Trichococcus psychrophilus sp. nov., isolated from a cold spring, by genomic and phenotypic analyses.</title>
        <authorList>
            <person name="Zakharyuk A."/>
        </authorList>
    </citation>
    <scope>NUCLEOTIDE SEQUENCE [LARGE SCALE GENOMIC DNA]</scope>
    <source>
        <strain evidence="5 6">SKBG</strain>
    </source>
</reference>
<dbReference type="SUPFAM" id="SSF51215">
    <property type="entry name" value="Regulatory protein AraC"/>
    <property type="match status" value="1"/>
</dbReference>
<dbReference type="EMBL" id="VENO01000001">
    <property type="protein sequence ID" value="TNV70376.1"/>
    <property type="molecule type" value="Genomic_DNA"/>
</dbReference>
<dbReference type="SMART" id="SM00342">
    <property type="entry name" value="HTH_ARAC"/>
    <property type="match status" value="1"/>
</dbReference>
<dbReference type="PANTHER" id="PTHR43280:SF28">
    <property type="entry name" value="HTH-TYPE TRANSCRIPTIONAL ACTIVATOR RHAS"/>
    <property type="match status" value="1"/>
</dbReference>
<evidence type="ECO:0000313" key="6">
    <source>
        <dbReference type="Proteomes" id="UP000313395"/>
    </source>
</evidence>
<dbReference type="GO" id="GO:0003700">
    <property type="term" value="F:DNA-binding transcription factor activity"/>
    <property type="evidence" value="ECO:0007669"/>
    <property type="project" value="InterPro"/>
</dbReference>
<dbReference type="InterPro" id="IPR009057">
    <property type="entry name" value="Homeodomain-like_sf"/>
</dbReference>
<keyword evidence="3" id="KW-0804">Transcription</keyword>
<keyword evidence="1" id="KW-0805">Transcription regulation</keyword>
<evidence type="ECO:0000256" key="2">
    <source>
        <dbReference type="ARBA" id="ARBA00023125"/>
    </source>
</evidence>
<keyword evidence="2" id="KW-0238">DNA-binding</keyword>
<dbReference type="Proteomes" id="UP000313395">
    <property type="component" value="Unassembled WGS sequence"/>
</dbReference>
<dbReference type="InterPro" id="IPR018060">
    <property type="entry name" value="HTH_AraC"/>
</dbReference>
<dbReference type="Pfam" id="PF07883">
    <property type="entry name" value="Cupin_2"/>
    <property type="match status" value="1"/>
</dbReference>
<evidence type="ECO:0000256" key="3">
    <source>
        <dbReference type="ARBA" id="ARBA00023163"/>
    </source>
</evidence>
<evidence type="ECO:0000259" key="4">
    <source>
        <dbReference type="PROSITE" id="PS01124"/>
    </source>
</evidence>
<dbReference type="GO" id="GO:0043565">
    <property type="term" value="F:sequence-specific DNA binding"/>
    <property type="evidence" value="ECO:0007669"/>
    <property type="project" value="InterPro"/>
</dbReference>
<protein>
    <submittedName>
        <fullName evidence="5">Helix-turn-helix domain-containing protein</fullName>
    </submittedName>
</protein>
<evidence type="ECO:0000256" key="1">
    <source>
        <dbReference type="ARBA" id="ARBA00023015"/>
    </source>
</evidence>
<dbReference type="InterPro" id="IPR013096">
    <property type="entry name" value="Cupin_2"/>
</dbReference>
<dbReference type="InterPro" id="IPR014710">
    <property type="entry name" value="RmlC-like_jellyroll"/>
</dbReference>
<dbReference type="Pfam" id="PF12833">
    <property type="entry name" value="HTH_18"/>
    <property type="match status" value="1"/>
</dbReference>
<dbReference type="PROSITE" id="PS01124">
    <property type="entry name" value="HTH_ARAC_FAMILY_2"/>
    <property type="match status" value="1"/>
</dbReference>
<dbReference type="Gene3D" id="1.10.10.60">
    <property type="entry name" value="Homeodomain-like"/>
    <property type="match status" value="2"/>
</dbReference>
<organism evidence="5 6">
    <name type="scientific">Trichococcus shcherbakoviae subsp. psychrophilus</name>
    <dbReference type="NCBI Taxonomy" id="2585775"/>
    <lineage>
        <taxon>Bacteria</taxon>
        <taxon>Bacillati</taxon>
        <taxon>Bacillota</taxon>
        <taxon>Bacilli</taxon>
        <taxon>Lactobacillales</taxon>
        <taxon>Carnobacteriaceae</taxon>
        <taxon>Trichococcus</taxon>
    </lineage>
</organism>
<feature type="domain" description="HTH araC/xylS-type" evidence="4">
    <location>
        <begin position="238"/>
        <end position="335"/>
    </location>
</feature>
<comment type="caution">
    <text evidence="5">The sequence shown here is derived from an EMBL/GenBank/DDBJ whole genome shotgun (WGS) entry which is preliminary data.</text>
</comment>